<evidence type="ECO:0000313" key="2">
    <source>
        <dbReference type="Proteomes" id="UP000054683"/>
    </source>
</evidence>
<sequence>MIEKVKANCVDEAASQGDVHGAHWENWPGVWQAEDSWGEPPETIEFGDFDEMTEERSDYWRAVAKQRKKDRRKARWRGAVSATRLLAATMRRKARWAKVLLKRRLRRFARQGRRRHAA</sequence>
<proteinExistence type="predicted"/>
<name>A0A158EVD1_9BURK</name>
<reference evidence="1 2" key="1">
    <citation type="submission" date="2016-01" db="EMBL/GenBank/DDBJ databases">
        <authorList>
            <person name="Oliw E.H."/>
        </authorList>
    </citation>
    <scope>NUCLEOTIDE SEQUENCE [LARGE SCALE GENOMIC DNA]</scope>
    <source>
        <strain evidence="1">LMG 27134</strain>
    </source>
</reference>
<dbReference type="EMBL" id="FCOK02000001">
    <property type="protein sequence ID" value="SAL11483.1"/>
    <property type="molecule type" value="Genomic_DNA"/>
</dbReference>
<protein>
    <submittedName>
        <fullName evidence="1">Uncharacterized protein</fullName>
    </submittedName>
</protein>
<gene>
    <name evidence="1" type="ORF">AWB69_00311</name>
</gene>
<organism evidence="1 2">
    <name type="scientific">Caballeronia udeis</name>
    <dbReference type="NCBI Taxonomy" id="1232866"/>
    <lineage>
        <taxon>Bacteria</taxon>
        <taxon>Pseudomonadati</taxon>
        <taxon>Pseudomonadota</taxon>
        <taxon>Betaproteobacteria</taxon>
        <taxon>Burkholderiales</taxon>
        <taxon>Burkholderiaceae</taxon>
        <taxon>Caballeronia</taxon>
    </lineage>
</organism>
<dbReference type="AlphaFoldDB" id="A0A158EVD1"/>
<evidence type="ECO:0000313" key="1">
    <source>
        <dbReference type="EMBL" id="SAL11483.1"/>
    </source>
</evidence>
<dbReference type="Proteomes" id="UP000054683">
    <property type="component" value="Unassembled WGS sequence"/>
</dbReference>
<accession>A0A158EVD1</accession>